<feature type="compositionally biased region" description="Polar residues" evidence="1">
    <location>
        <begin position="92"/>
        <end position="104"/>
    </location>
</feature>
<feature type="compositionally biased region" description="Acidic residues" evidence="1">
    <location>
        <begin position="124"/>
        <end position="134"/>
    </location>
</feature>
<accession>A0A8W8LR00</accession>
<keyword evidence="2" id="KW-0472">Membrane</keyword>
<dbReference type="OMA" id="HICKGND"/>
<protein>
    <submittedName>
        <fullName evidence="3">Uncharacterized protein</fullName>
    </submittedName>
</protein>
<evidence type="ECO:0000256" key="2">
    <source>
        <dbReference type="SAM" id="Phobius"/>
    </source>
</evidence>
<feature type="region of interest" description="Disordered" evidence="1">
    <location>
        <begin position="92"/>
        <end position="169"/>
    </location>
</feature>
<keyword evidence="2" id="KW-1133">Transmembrane helix</keyword>
<organism evidence="3 4">
    <name type="scientific">Magallana gigas</name>
    <name type="common">Pacific oyster</name>
    <name type="synonym">Crassostrea gigas</name>
    <dbReference type="NCBI Taxonomy" id="29159"/>
    <lineage>
        <taxon>Eukaryota</taxon>
        <taxon>Metazoa</taxon>
        <taxon>Spiralia</taxon>
        <taxon>Lophotrochozoa</taxon>
        <taxon>Mollusca</taxon>
        <taxon>Bivalvia</taxon>
        <taxon>Autobranchia</taxon>
        <taxon>Pteriomorphia</taxon>
        <taxon>Ostreida</taxon>
        <taxon>Ostreoidea</taxon>
        <taxon>Ostreidae</taxon>
        <taxon>Magallana</taxon>
    </lineage>
</organism>
<reference evidence="3" key="1">
    <citation type="submission" date="2022-08" db="UniProtKB">
        <authorList>
            <consortium name="EnsemblMetazoa"/>
        </authorList>
    </citation>
    <scope>IDENTIFICATION</scope>
    <source>
        <strain evidence="3">05x7-T-G4-1.051#20</strain>
    </source>
</reference>
<evidence type="ECO:0000256" key="1">
    <source>
        <dbReference type="SAM" id="MobiDB-lite"/>
    </source>
</evidence>
<keyword evidence="2" id="KW-0812">Transmembrane</keyword>
<evidence type="ECO:0000313" key="3">
    <source>
        <dbReference type="EnsemblMetazoa" id="G29565.1:cds"/>
    </source>
</evidence>
<dbReference type="Proteomes" id="UP000005408">
    <property type="component" value="Unassembled WGS sequence"/>
</dbReference>
<dbReference type="AlphaFoldDB" id="A0A8W8LR00"/>
<feature type="compositionally biased region" description="Polar residues" evidence="1">
    <location>
        <begin position="151"/>
        <end position="161"/>
    </location>
</feature>
<evidence type="ECO:0000313" key="4">
    <source>
        <dbReference type="Proteomes" id="UP000005408"/>
    </source>
</evidence>
<dbReference type="OrthoDB" id="6205072at2759"/>
<proteinExistence type="predicted"/>
<feature type="transmembrane region" description="Helical" evidence="2">
    <location>
        <begin position="20"/>
        <end position="43"/>
    </location>
</feature>
<name>A0A8W8LR00_MAGGI</name>
<sequence>MKMDSNHTWLMNHICKGNDYAFWLVASGCLVVGVLIGLLAMGITCRIKSKRSGTGNCQLRSSKGTFYFDDNIDLSRKPTEFNATSNFYIQDITNDSSTSSQPGYENQRHRKRKPPPEVPKPEIEESDDDQAEADDYIKMVQPKGSLHRGNSKQGSASTQPGGTAMYISM</sequence>
<keyword evidence="4" id="KW-1185">Reference proteome</keyword>
<dbReference type="EnsemblMetazoa" id="G29565.1">
    <property type="protein sequence ID" value="G29565.1:cds"/>
    <property type="gene ID" value="G29565"/>
</dbReference>